<dbReference type="InterPro" id="IPR051790">
    <property type="entry name" value="Cytochrome_c-biogenesis_DsbD"/>
</dbReference>
<proteinExistence type="predicted"/>
<feature type="transmembrane region" description="Helical" evidence="2">
    <location>
        <begin position="129"/>
        <end position="159"/>
    </location>
</feature>
<evidence type="ECO:0000313" key="3">
    <source>
        <dbReference type="EMBL" id="MDN4480470.1"/>
    </source>
</evidence>
<evidence type="ECO:0000313" key="4">
    <source>
        <dbReference type="Proteomes" id="UP001172708"/>
    </source>
</evidence>
<feature type="transmembrane region" description="Helical" evidence="2">
    <location>
        <begin position="6"/>
        <end position="31"/>
    </location>
</feature>
<reference evidence="3" key="1">
    <citation type="submission" date="2023-06" db="EMBL/GenBank/DDBJ databases">
        <title>Egi l300058.</title>
        <authorList>
            <person name="Gao L."/>
            <person name="Fang B.-Z."/>
            <person name="Li W.-J."/>
        </authorList>
    </citation>
    <scope>NUCLEOTIDE SEQUENCE</scope>
    <source>
        <strain evidence="3">EGI L300058</strain>
    </source>
</reference>
<keyword evidence="2" id="KW-0812">Transmembrane</keyword>
<dbReference type="PANTHER" id="PTHR31272:SF4">
    <property type="entry name" value="CYTOCHROME C-TYPE BIOGENESIS PROTEIN HI_1454-RELATED"/>
    <property type="match status" value="1"/>
</dbReference>
<evidence type="ECO:0000256" key="2">
    <source>
        <dbReference type="SAM" id="Phobius"/>
    </source>
</evidence>
<sequence length="329" mass="33480">MLDATVAAYVLLLGAVAAFNPCGFALLPAYITVIVTGSADAGVTRAVALRRAVGFGLAMTLGFMVVFTGFGLLFGAVNLGLQGSVLPYVSYVTVAIGAILVWLGIVMLRGGQLRGPGLRVSGGPPRRAFWSQVGYGASFAVASLSCTIGLFLAVVAHALAATGPVGAVAPFLIYGAGMGASVLAISMVAAVAGSAAAAAMRRHTPLLMRVGGGLMVLAGLYVLVFGLAEVLLRYDIDTLNPVLTTTAQWQSGVSAWIESWGTAVLVAFVAIVALTATAILIAARRGGRHGDPRPQADEVGGPPAVPSAAAFTVADSATLDYVRRASRHK</sequence>
<evidence type="ECO:0000256" key="1">
    <source>
        <dbReference type="SAM" id="MobiDB-lite"/>
    </source>
</evidence>
<feature type="transmembrane region" description="Helical" evidence="2">
    <location>
        <begin position="88"/>
        <end position="108"/>
    </location>
</feature>
<gene>
    <name evidence="3" type="ORF">QQX02_05985</name>
</gene>
<dbReference type="EMBL" id="JAUHQA010000001">
    <property type="protein sequence ID" value="MDN4480470.1"/>
    <property type="molecule type" value="Genomic_DNA"/>
</dbReference>
<feature type="region of interest" description="Disordered" evidence="1">
    <location>
        <begin position="286"/>
        <end position="307"/>
    </location>
</feature>
<dbReference type="RefSeq" id="WP_301141866.1">
    <property type="nucleotide sequence ID" value="NZ_JAUHQA010000001.1"/>
</dbReference>
<name>A0ABT8GGB9_9MICO</name>
<protein>
    <submittedName>
        <fullName evidence="3">Cytochrome c biogenesis CcdA family protein</fullName>
    </submittedName>
</protein>
<feature type="transmembrane region" description="Helical" evidence="2">
    <location>
        <begin position="52"/>
        <end position="76"/>
    </location>
</feature>
<feature type="transmembrane region" description="Helical" evidence="2">
    <location>
        <begin position="171"/>
        <end position="199"/>
    </location>
</feature>
<dbReference type="PANTHER" id="PTHR31272">
    <property type="entry name" value="CYTOCHROME C-TYPE BIOGENESIS PROTEIN HI_1454-RELATED"/>
    <property type="match status" value="1"/>
</dbReference>
<keyword evidence="2" id="KW-0472">Membrane</keyword>
<feature type="transmembrane region" description="Helical" evidence="2">
    <location>
        <begin position="260"/>
        <end position="283"/>
    </location>
</feature>
<accession>A0ABT8GGB9</accession>
<keyword evidence="4" id="KW-1185">Reference proteome</keyword>
<dbReference type="Proteomes" id="UP001172708">
    <property type="component" value="Unassembled WGS sequence"/>
</dbReference>
<organism evidence="3 4">
    <name type="scientific">Demequina muriae</name>
    <dbReference type="NCBI Taxonomy" id="3051664"/>
    <lineage>
        <taxon>Bacteria</taxon>
        <taxon>Bacillati</taxon>
        <taxon>Actinomycetota</taxon>
        <taxon>Actinomycetes</taxon>
        <taxon>Micrococcales</taxon>
        <taxon>Demequinaceae</taxon>
        <taxon>Demequina</taxon>
    </lineage>
</organism>
<feature type="transmembrane region" description="Helical" evidence="2">
    <location>
        <begin position="206"/>
        <end position="228"/>
    </location>
</feature>
<comment type="caution">
    <text evidence="3">The sequence shown here is derived from an EMBL/GenBank/DDBJ whole genome shotgun (WGS) entry which is preliminary data.</text>
</comment>
<keyword evidence="2" id="KW-1133">Transmembrane helix</keyword>